<comment type="caution">
    <text evidence="8">The sequence shown here is derived from an EMBL/GenBank/DDBJ whole genome shotgun (WGS) entry which is preliminary data.</text>
</comment>
<feature type="non-terminal residue" evidence="8">
    <location>
        <position position="286"/>
    </location>
</feature>
<dbReference type="Gene3D" id="3.40.50.12710">
    <property type="match status" value="1"/>
</dbReference>
<evidence type="ECO:0000256" key="6">
    <source>
        <dbReference type="ARBA" id="ARBA00048612"/>
    </source>
</evidence>
<evidence type="ECO:0000256" key="7">
    <source>
        <dbReference type="RuleBase" id="RU364114"/>
    </source>
</evidence>
<evidence type="ECO:0000256" key="4">
    <source>
        <dbReference type="ARBA" id="ARBA00022679"/>
    </source>
</evidence>
<dbReference type="Pfam" id="PF02636">
    <property type="entry name" value="Methyltransf_28"/>
    <property type="match status" value="1"/>
</dbReference>
<feature type="non-terminal residue" evidence="8">
    <location>
        <position position="1"/>
    </location>
</feature>
<protein>
    <recommendedName>
        <fullName evidence="7">Protein arginine methyltransferase NDUFAF7</fullName>
        <ecNumber evidence="7">2.1.1.320</ecNumber>
    </recommendedName>
</protein>
<name>A0ABS2XIC3_POLSP</name>
<reference evidence="8" key="1">
    <citation type="journal article" date="2021" name="Cell">
        <title>Tracing the genetic footprints of vertebrate landing in non-teleost ray-finned fishes.</title>
        <authorList>
            <person name="Bi X."/>
            <person name="Wang K."/>
            <person name="Yang L."/>
            <person name="Pan H."/>
            <person name="Jiang H."/>
            <person name="Wei Q."/>
            <person name="Fang M."/>
            <person name="Yu H."/>
            <person name="Zhu C."/>
            <person name="Cai Y."/>
            <person name="He Y."/>
            <person name="Gan X."/>
            <person name="Zeng H."/>
            <person name="Yu D."/>
            <person name="Zhu Y."/>
            <person name="Jiang H."/>
            <person name="Qiu Q."/>
            <person name="Yang H."/>
            <person name="Zhang Y.E."/>
            <person name="Wang W."/>
            <person name="Zhu M."/>
            <person name="He S."/>
            <person name="Zhang G."/>
        </authorList>
    </citation>
    <scope>NUCLEOTIDE SEQUENCE</scope>
    <source>
        <strain evidence="8">Pddl_001</strain>
    </source>
</reference>
<sequence length="286" mass="31263">CVSSVCEIPCVSSLCEISCVSSLCEIPCVSSLCEIPCVSSLYTLCELHCVSSLCEIPCVSSLCEIPCVSSLCEIPCVSSLCELPSQLLIPAPACQCWCSPRCIKSSWCCFQFGKGHFKTMLPEDLPGPFTWFCFTQGAPNGDGSPPFHMHSEFIFHTIVTLSCKEHKLKKLTLVKCPADEEREHVEVCPGGGVLVQRLTNQISDDGGAALIMDYGHAADKTDTFRDFHGHKLHDVLMAIDMMMNPEKMGERFKFFALVPQSRIAQPPGKKAEQKGAAAPTACVRFE</sequence>
<comment type="similarity">
    <text evidence="2 7">Belongs to the NDUFAF7 family.</text>
</comment>
<dbReference type="GO" id="GO:0032259">
    <property type="term" value="P:methylation"/>
    <property type="evidence" value="ECO:0007669"/>
    <property type="project" value="UniProtKB-KW"/>
</dbReference>
<evidence type="ECO:0000313" key="8">
    <source>
        <dbReference type="EMBL" id="MBN3274044.1"/>
    </source>
</evidence>
<evidence type="ECO:0000256" key="2">
    <source>
        <dbReference type="ARBA" id="ARBA00005891"/>
    </source>
</evidence>
<dbReference type="InterPro" id="IPR038375">
    <property type="entry name" value="NDUFAF7_sf"/>
</dbReference>
<evidence type="ECO:0000256" key="1">
    <source>
        <dbReference type="ARBA" id="ARBA00004173"/>
    </source>
</evidence>
<evidence type="ECO:0000256" key="3">
    <source>
        <dbReference type="ARBA" id="ARBA00022603"/>
    </source>
</evidence>
<keyword evidence="3 7" id="KW-0489">Methyltransferase</keyword>
<accession>A0ABS2XIC3</accession>
<keyword evidence="9" id="KW-1185">Reference proteome</keyword>
<evidence type="ECO:0000313" key="9">
    <source>
        <dbReference type="Proteomes" id="UP001166093"/>
    </source>
</evidence>
<dbReference type="SUPFAM" id="SSF53335">
    <property type="entry name" value="S-adenosyl-L-methionine-dependent methyltransferases"/>
    <property type="match status" value="1"/>
</dbReference>
<keyword evidence="4 7" id="KW-0808">Transferase</keyword>
<dbReference type="GO" id="GO:0008168">
    <property type="term" value="F:methyltransferase activity"/>
    <property type="evidence" value="ECO:0007669"/>
    <property type="project" value="UniProtKB-KW"/>
</dbReference>
<keyword evidence="5 7" id="KW-0496">Mitochondrion</keyword>
<evidence type="ECO:0000256" key="5">
    <source>
        <dbReference type="ARBA" id="ARBA00023128"/>
    </source>
</evidence>
<comment type="catalytic activity">
    <reaction evidence="6 7">
        <text>L-arginyl-[protein] + 2 S-adenosyl-L-methionine = N(omega),N(omega)'-dimethyl-L-arginyl-[protein] + 2 S-adenosyl-L-homocysteine + 2 H(+)</text>
        <dbReference type="Rhea" id="RHEA:48108"/>
        <dbReference type="Rhea" id="RHEA-COMP:10532"/>
        <dbReference type="Rhea" id="RHEA-COMP:11992"/>
        <dbReference type="ChEBI" id="CHEBI:15378"/>
        <dbReference type="ChEBI" id="CHEBI:29965"/>
        <dbReference type="ChEBI" id="CHEBI:57856"/>
        <dbReference type="ChEBI" id="CHEBI:59789"/>
        <dbReference type="ChEBI" id="CHEBI:88221"/>
        <dbReference type="EC" id="2.1.1.320"/>
    </reaction>
</comment>
<proteinExistence type="inferred from homology"/>
<comment type="function">
    <text evidence="7">Arginine methyltransferase involved in the assembly or stability of mitochondrial NADH:ubiquinone oxidoreductase complex (complex I).</text>
</comment>
<dbReference type="PANTHER" id="PTHR12049:SF7">
    <property type="entry name" value="PROTEIN ARGININE METHYLTRANSFERASE NDUFAF7, MITOCHONDRIAL"/>
    <property type="match status" value="1"/>
</dbReference>
<dbReference type="EMBL" id="JAAWVQ010036432">
    <property type="protein sequence ID" value="MBN3274044.1"/>
    <property type="molecule type" value="Genomic_DNA"/>
</dbReference>
<organism evidence="8 9">
    <name type="scientific">Polyodon spathula</name>
    <name type="common">North American paddlefish</name>
    <name type="synonym">Squalus spathula</name>
    <dbReference type="NCBI Taxonomy" id="7913"/>
    <lineage>
        <taxon>Eukaryota</taxon>
        <taxon>Metazoa</taxon>
        <taxon>Chordata</taxon>
        <taxon>Craniata</taxon>
        <taxon>Vertebrata</taxon>
        <taxon>Euteleostomi</taxon>
        <taxon>Actinopterygii</taxon>
        <taxon>Chondrostei</taxon>
        <taxon>Acipenseriformes</taxon>
        <taxon>Polyodontidae</taxon>
        <taxon>Polyodon</taxon>
    </lineage>
</organism>
<dbReference type="InterPro" id="IPR029063">
    <property type="entry name" value="SAM-dependent_MTases_sf"/>
</dbReference>
<dbReference type="EC" id="2.1.1.320" evidence="7"/>
<dbReference type="PANTHER" id="PTHR12049">
    <property type="entry name" value="PROTEIN ARGININE METHYLTRANSFERASE NDUFAF7, MITOCHONDRIAL"/>
    <property type="match status" value="1"/>
</dbReference>
<comment type="subcellular location">
    <subcellularLocation>
        <location evidence="1 7">Mitochondrion</location>
    </subcellularLocation>
</comment>
<gene>
    <name evidence="8" type="primary">Ndufaf7_1</name>
    <name evidence="8" type="ORF">GTO93_0014871</name>
</gene>
<dbReference type="Proteomes" id="UP001166093">
    <property type="component" value="Unassembled WGS sequence"/>
</dbReference>
<dbReference type="InterPro" id="IPR003788">
    <property type="entry name" value="NDUFAF7"/>
</dbReference>